<sequence>MAVDISATAALRSGPADYLPGFQQIMRQPATQQPDADSASTGLDRGGIKTIGPELPLHFHNGLRWHFYC</sequence>
<feature type="region of interest" description="Disordered" evidence="1">
    <location>
        <begin position="26"/>
        <end position="47"/>
    </location>
</feature>
<dbReference type="RefSeq" id="WP_256603803.1">
    <property type="nucleotide sequence ID" value="NZ_JANIBJ010000037.1"/>
</dbReference>
<gene>
    <name evidence="2" type="ORF">NP590_16805</name>
</gene>
<comment type="caution">
    <text evidence="2">The sequence shown here is derived from an EMBL/GenBank/DDBJ whole genome shotgun (WGS) entry which is preliminary data.</text>
</comment>
<dbReference type="EMBL" id="JANIBJ010000037">
    <property type="protein sequence ID" value="MCQ8105772.1"/>
    <property type="molecule type" value="Genomic_DNA"/>
</dbReference>
<evidence type="ECO:0000313" key="3">
    <source>
        <dbReference type="Proteomes" id="UP001524499"/>
    </source>
</evidence>
<dbReference type="Proteomes" id="UP001524499">
    <property type="component" value="Unassembled WGS sequence"/>
</dbReference>
<reference evidence="2 3" key="1">
    <citation type="submission" date="2022-07" db="EMBL/GenBank/DDBJ databases">
        <title>Methylomonas rivi sp. nov., Methylomonas rosea sp. nov., Methylomonas aureus sp. nov. and Methylomonas subterranea sp. nov., four novel methanotrophs isolated from a freshwater creek and the deep terrestrial subsurface.</title>
        <authorList>
            <person name="Abin C."/>
            <person name="Sankaranarayanan K."/>
            <person name="Garner C."/>
            <person name="Sindelar R."/>
            <person name="Kotary K."/>
            <person name="Garner R."/>
            <person name="Barclay S."/>
            <person name="Lawson P."/>
            <person name="Krumholz L."/>
        </authorList>
    </citation>
    <scope>NUCLEOTIDE SEQUENCE [LARGE SCALE GENOMIC DNA]</scope>
    <source>
        <strain evidence="2 3">SURF-2</strain>
    </source>
</reference>
<organism evidence="2 3">
    <name type="scientific">Methylomonas subterranea</name>
    <dbReference type="NCBI Taxonomy" id="2952225"/>
    <lineage>
        <taxon>Bacteria</taxon>
        <taxon>Pseudomonadati</taxon>
        <taxon>Pseudomonadota</taxon>
        <taxon>Gammaproteobacteria</taxon>
        <taxon>Methylococcales</taxon>
        <taxon>Methylococcaceae</taxon>
        <taxon>Methylomonas</taxon>
    </lineage>
</organism>
<evidence type="ECO:0000256" key="1">
    <source>
        <dbReference type="SAM" id="MobiDB-lite"/>
    </source>
</evidence>
<protein>
    <submittedName>
        <fullName evidence="2">Uncharacterized protein</fullName>
    </submittedName>
</protein>
<keyword evidence="3" id="KW-1185">Reference proteome</keyword>
<name>A0ABT1TJW7_9GAMM</name>
<accession>A0ABT1TJW7</accession>
<feature type="compositionally biased region" description="Polar residues" evidence="1">
    <location>
        <begin position="26"/>
        <end position="41"/>
    </location>
</feature>
<proteinExistence type="predicted"/>
<evidence type="ECO:0000313" key="2">
    <source>
        <dbReference type="EMBL" id="MCQ8105772.1"/>
    </source>
</evidence>